<gene>
    <name evidence="19" type="primary">cobS</name>
    <name evidence="20" type="ORF">YP76_12795</name>
</gene>
<comment type="pathway">
    <text evidence="3 19">Cofactor biosynthesis; adenosylcobalamin biosynthesis; adenosylcobalamin from cob(II)yrinate a,c-diamide: step 7/7.</text>
</comment>
<dbReference type="GO" id="GO:0051073">
    <property type="term" value="F:adenosylcobinamide-GDP ribazoletransferase activity"/>
    <property type="evidence" value="ECO:0007669"/>
    <property type="project" value="UniProtKB-UniRule"/>
</dbReference>
<evidence type="ECO:0000256" key="18">
    <source>
        <dbReference type="ARBA" id="ARBA00049504"/>
    </source>
</evidence>
<keyword evidence="7 19" id="KW-1003">Cell membrane</keyword>
<evidence type="ECO:0000256" key="12">
    <source>
        <dbReference type="ARBA" id="ARBA00022989"/>
    </source>
</evidence>
<evidence type="ECO:0000256" key="13">
    <source>
        <dbReference type="ARBA" id="ARBA00023136"/>
    </source>
</evidence>
<evidence type="ECO:0000256" key="11">
    <source>
        <dbReference type="ARBA" id="ARBA00022842"/>
    </source>
</evidence>
<dbReference type="GO" id="GO:0005886">
    <property type="term" value="C:plasma membrane"/>
    <property type="evidence" value="ECO:0007669"/>
    <property type="project" value="UniProtKB-SubCell"/>
</dbReference>
<evidence type="ECO:0000256" key="6">
    <source>
        <dbReference type="ARBA" id="ARBA00015850"/>
    </source>
</evidence>
<keyword evidence="8 19" id="KW-0169">Cobalamin biosynthesis</keyword>
<feature type="transmembrane region" description="Helical" evidence="19">
    <location>
        <begin position="31"/>
        <end position="50"/>
    </location>
</feature>
<evidence type="ECO:0000256" key="5">
    <source>
        <dbReference type="ARBA" id="ARBA00013200"/>
    </source>
</evidence>
<evidence type="ECO:0000256" key="1">
    <source>
        <dbReference type="ARBA" id="ARBA00001946"/>
    </source>
</evidence>
<keyword evidence="9 19" id="KW-0808">Transferase</keyword>
<evidence type="ECO:0000256" key="10">
    <source>
        <dbReference type="ARBA" id="ARBA00022692"/>
    </source>
</evidence>
<evidence type="ECO:0000256" key="7">
    <source>
        <dbReference type="ARBA" id="ARBA00022475"/>
    </source>
</evidence>
<dbReference type="Pfam" id="PF02654">
    <property type="entry name" value="CobS"/>
    <property type="match status" value="1"/>
</dbReference>
<dbReference type="HAMAP" id="MF_00719">
    <property type="entry name" value="CobS"/>
    <property type="match status" value="1"/>
</dbReference>
<evidence type="ECO:0000256" key="4">
    <source>
        <dbReference type="ARBA" id="ARBA00010561"/>
    </source>
</evidence>
<dbReference type="Proteomes" id="UP000033874">
    <property type="component" value="Unassembled WGS sequence"/>
</dbReference>
<proteinExistence type="inferred from homology"/>
<keyword evidence="21" id="KW-1185">Reference proteome</keyword>
<dbReference type="PANTHER" id="PTHR34148:SF1">
    <property type="entry name" value="ADENOSYLCOBINAMIDE-GDP RIBAZOLETRANSFERASE"/>
    <property type="match status" value="1"/>
</dbReference>
<dbReference type="UniPathway" id="UPA00148">
    <property type="reaction ID" value="UER00238"/>
</dbReference>
<accession>A0A0M3AQ49</accession>
<evidence type="ECO:0000256" key="14">
    <source>
        <dbReference type="ARBA" id="ARBA00025228"/>
    </source>
</evidence>
<dbReference type="GO" id="GO:0009236">
    <property type="term" value="P:cobalamin biosynthetic process"/>
    <property type="evidence" value="ECO:0007669"/>
    <property type="project" value="UniProtKB-UniRule"/>
</dbReference>
<evidence type="ECO:0000256" key="3">
    <source>
        <dbReference type="ARBA" id="ARBA00004663"/>
    </source>
</evidence>
<feature type="transmembrane region" description="Helical" evidence="19">
    <location>
        <begin position="182"/>
        <end position="212"/>
    </location>
</feature>
<evidence type="ECO:0000256" key="9">
    <source>
        <dbReference type="ARBA" id="ARBA00022679"/>
    </source>
</evidence>
<keyword evidence="12 19" id="KW-1133">Transmembrane helix</keyword>
<evidence type="ECO:0000256" key="16">
    <source>
        <dbReference type="ARBA" id="ARBA00032853"/>
    </source>
</evidence>
<evidence type="ECO:0000256" key="19">
    <source>
        <dbReference type="HAMAP-Rule" id="MF_00719"/>
    </source>
</evidence>
<dbReference type="PANTHER" id="PTHR34148">
    <property type="entry name" value="ADENOSYLCOBINAMIDE-GDP RIBAZOLETRANSFERASE"/>
    <property type="match status" value="1"/>
</dbReference>
<name>A0A0M3AQ49_9SPHN</name>
<dbReference type="STRING" id="56193.YP76_12795"/>
<comment type="similarity">
    <text evidence="4 19">Belongs to the CobS family.</text>
</comment>
<comment type="subcellular location">
    <subcellularLocation>
        <location evidence="2 19">Cell membrane</location>
        <topology evidence="2 19">Multi-pass membrane protein</topology>
    </subcellularLocation>
</comment>
<dbReference type="EMBL" id="LBIC01000005">
    <property type="protein sequence ID" value="KKW91955.1"/>
    <property type="molecule type" value="Genomic_DNA"/>
</dbReference>
<dbReference type="AlphaFoldDB" id="A0A0M3AQ49"/>
<comment type="caution">
    <text evidence="20">The sequence shown here is derived from an EMBL/GenBank/DDBJ whole genome shotgun (WGS) entry which is preliminary data.</text>
</comment>
<sequence>MKRLVLALQLMTRLPLPSIEADEVDFAGAIGWFPAAGMVVGLAVAGMACLGLRIDPWVGALSGLVAWVAVTGALHLDGLGDIADGAGAAHGYRDGDSDQDRARLLTVLADPHIGSFGVVAIVLQLLAKLVLLRFWLEVFPPWMMVPLAMTARIGPLVWTRCLPSLHEGLADRFRAGWRAGPLILWAALGLLCGIRAPGLLAWIVMIPLWGWWLRRRIGGISGDGHGAGIELLESGSLLIMLVSR</sequence>
<organism evidence="20 21">
    <name type="scientific">Sphingobium chungbukense</name>
    <dbReference type="NCBI Taxonomy" id="56193"/>
    <lineage>
        <taxon>Bacteria</taxon>
        <taxon>Pseudomonadati</taxon>
        <taxon>Pseudomonadota</taxon>
        <taxon>Alphaproteobacteria</taxon>
        <taxon>Sphingomonadales</taxon>
        <taxon>Sphingomonadaceae</taxon>
        <taxon>Sphingobium</taxon>
    </lineage>
</organism>
<comment type="catalytic activity">
    <reaction evidence="18 19">
        <text>alpha-ribazole 5'-phosphate + adenosylcob(III)inamide-GDP = adenosylcob(III)alamin 5'-phosphate + GMP + H(+)</text>
        <dbReference type="Rhea" id="RHEA:23560"/>
        <dbReference type="ChEBI" id="CHEBI:15378"/>
        <dbReference type="ChEBI" id="CHEBI:57918"/>
        <dbReference type="ChEBI" id="CHEBI:58115"/>
        <dbReference type="ChEBI" id="CHEBI:60487"/>
        <dbReference type="ChEBI" id="CHEBI:60493"/>
        <dbReference type="EC" id="2.7.8.26"/>
    </reaction>
</comment>
<keyword evidence="10 19" id="KW-0812">Transmembrane</keyword>
<dbReference type="EC" id="2.7.8.26" evidence="5 19"/>
<comment type="cofactor">
    <cofactor evidence="1 19">
        <name>Mg(2+)</name>
        <dbReference type="ChEBI" id="CHEBI:18420"/>
    </cofactor>
</comment>
<dbReference type="PATRIC" id="fig|56193.3.peg.2664"/>
<comment type="catalytic activity">
    <reaction evidence="17 19">
        <text>alpha-ribazole + adenosylcob(III)inamide-GDP = adenosylcob(III)alamin + GMP + H(+)</text>
        <dbReference type="Rhea" id="RHEA:16049"/>
        <dbReference type="ChEBI" id="CHEBI:10329"/>
        <dbReference type="ChEBI" id="CHEBI:15378"/>
        <dbReference type="ChEBI" id="CHEBI:18408"/>
        <dbReference type="ChEBI" id="CHEBI:58115"/>
        <dbReference type="ChEBI" id="CHEBI:60487"/>
        <dbReference type="EC" id="2.7.8.26"/>
    </reaction>
</comment>
<comment type="function">
    <text evidence="14 19">Joins adenosylcobinamide-GDP and alpha-ribazole to generate adenosylcobalamin (Ado-cobalamin). Also synthesizes adenosylcobalamin 5'-phosphate from adenosylcobinamide-GDP and alpha-ribazole 5'-phosphate.</text>
</comment>
<feature type="transmembrane region" description="Helical" evidence="19">
    <location>
        <begin position="113"/>
        <end position="136"/>
    </location>
</feature>
<evidence type="ECO:0000256" key="17">
    <source>
        <dbReference type="ARBA" id="ARBA00048623"/>
    </source>
</evidence>
<dbReference type="InterPro" id="IPR003805">
    <property type="entry name" value="CobS"/>
</dbReference>
<evidence type="ECO:0000256" key="2">
    <source>
        <dbReference type="ARBA" id="ARBA00004651"/>
    </source>
</evidence>
<evidence type="ECO:0000313" key="21">
    <source>
        <dbReference type="Proteomes" id="UP000033874"/>
    </source>
</evidence>
<dbReference type="GO" id="GO:0008818">
    <property type="term" value="F:cobalamin 5'-phosphate synthase activity"/>
    <property type="evidence" value="ECO:0007669"/>
    <property type="project" value="UniProtKB-UniRule"/>
</dbReference>
<evidence type="ECO:0000313" key="20">
    <source>
        <dbReference type="EMBL" id="KKW91955.1"/>
    </source>
</evidence>
<reference evidence="20 21" key="1">
    <citation type="submission" date="2015-04" db="EMBL/GenBank/DDBJ databases">
        <title>Genome sequence of aromatic hydrocarbons-degrading Sphingobium chungbukense DJ77.</title>
        <authorList>
            <person name="Kim Y.-C."/>
            <person name="Chae J.-C."/>
        </authorList>
    </citation>
    <scope>NUCLEOTIDE SEQUENCE [LARGE SCALE GENOMIC DNA]</scope>
    <source>
        <strain evidence="20 21">DJ77</strain>
    </source>
</reference>
<keyword evidence="13 19" id="KW-0472">Membrane</keyword>
<keyword evidence="11 19" id="KW-0460">Magnesium</keyword>
<feature type="transmembrane region" description="Helical" evidence="19">
    <location>
        <begin position="57"/>
        <end position="76"/>
    </location>
</feature>
<dbReference type="RefSeq" id="WP_046763961.1">
    <property type="nucleotide sequence ID" value="NZ_LBIC01000005.1"/>
</dbReference>
<protein>
    <recommendedName>
        <fullName evidence="6 19">Adenosylcobinamide-GDP ribazoletransferase</fullName>
        <ecNumber evidence="5 19">2.7.8.26</ecNumber>
    </recommendedName>
    <alternativeName>
        <fullName evidence="16 19">Cobalamin synthase</fullName>
    </alternativeName>
    <alternativeName>
        <fullName evidence="15 19">Cobalamin-5'-phosphate synthase</fullName>
    </alternativeName>
</protein>
<evidence type="ECO:0000256" key="15">
    <source>
        <dbReference type="ARBA" id="ARBA00032605"/>
    </source>
</evidence>
<evidence type="ECO:0000256" key="8">
    <source>
        <dbReference type="ARBA" id="ARBA00022573"/>
    </source>
</evidence>